<evidence type="ECO:0000313" key="10">
    <source>
        <dbReference type="Proteomes" id="UP001161757"/>
    </source>
</evidence>
<evidence type="ECO:0000313" key="9">
    <source>
        <dbReference type="EMBL" id="KAJ8990273.1"/>
    </source>
</evidence>
<feature type="transmembrane region" description="Helical" evidence="7">
    <location>
        <begin position="525"/>
        <end position="544"/>
    </location>
</feature>
<dbReference type="GO" id="GO:0016020">
    <property type="term" value="C:membrane"/>
    <property type="evidence" value="ECO:0007669"/>
    <property type="project" value="UniProtKB-SubCell"/>
</dbReference>
<dbReference type="InterPro" id="IPR011701">
    <property type="entry name" value="MFS"/>
</dbReference>
<name>A0AAN6ES45_EXODE</name>
<dbReference type="InterPro" id="IPR036259">
    <property type="entry name" value="MFS_trans_sf"/>
</dbReference>
<evidence type="ECO:0000259" key="8">
    <source>
        <dbReference type="PROSITE" id="PS50850"/>
    </source>
</evidence>
<evidence type="ECO:0000256" key="5">
    <source>
        <dbReference type="ARBA" id="ARBA00023136"/>
    </source>
</evidence>
<dbReference type="PROSITE" id="PS50850">
    <property type="entry name" value="MFS"/>
    <property type="match status" value="1"/>
</dbReference>
<keyword evidence="4 7" id="KW-1133">Transmembrane helix</keyword>
<comment type="caution">
    <text evidence="9">The sequence shown here is derived from an EMBL/GenBank/DDBJ whole genome shotgun (WGS) entry which is preliminary data.</text>
</comment>
<feature type="transmembrane region" description="Helical" evidence="7">
    <location>
        <begin position="437"/>
        <end position="456"/>
    </location>
</feature>
<keyword evidence="2" id="KW-0813">Transport</keyword>
<evidence type="ECO:0000256" key="4">
    <source>
        <dbReference type="ARBA" id="ARBA00022989"/>
    </source>
</evidence>
<dbReference type="PANTHER" id="PTHR23511">
    <property type="entry name" value="SYNAPTIC VESICLE GLYCOPROTEIN 2"/>
    <property type="match status" value="1"/>
</dbReference>
<feature type="transmembrane region" description="Helical" evidence="7">
    <location>
        <begin position="163"/>
        <end position="184"/>
    </location>
</feature>
<evidence type="ECO:0000256" key="7">
    <source>
        <dbReference type="SAM" id="Phobius"/>
    </source>
</evidence>
<protein>
    <recommendedName>
        <fullName evidence="8">Major facilitator superfamily (MFS) profile domain-containing protein</fullName>
    </recommendedName>
</protein>
<feature type="transmembrane region" description="Helical" evidence="7">
    <location>
        <begin position="251"/>
        <end position="273"/>
    </location>
</feature>
<dbReference type="InterPro" id="IPR020846">
    <property type="entry name" value="MFS_dom"/>
</dbReference>
<feature type="transmembrane region" description="Helical" evidence="7">
    <location>
        <begin position="413"/>
        <end position="432"/>
    </location>
</feature>
<feature type="transmembrane region" description="Helical" evidence="7">
    <location>
        <begin position="71"/>
        <end position="92"/>
    </location>
</feature>
<feature type="transmembrane region" description="Helical" evidence="7">
    <location>
        <begin position="462"/>
        <end position="481"/>
    </location>
</feature>
<feature type="transmembrane region" description="Helical" evidence="7">
    <location>
        <begin position="138"/>
        <end position="157"/>
    </location>
</feature>
<dbReference type="Pfam" id="PF07690">
    <property type="entry name" value="MFS_1"/>
    <property type="match status" value="1"/>
</dbReference>
<keyword evidence="3 7" id="KW-0812">Transmembrane</keyword>
<feature type="transmembrane region" description="Helical" evidence="7">
    <location>
        <begin position="112"/>
        <end position="131"/>
    </location>
</feature>
<dbReference type="Gene3D" id="1.20.1250.20">
    <property type="entry name" value="MFS general substrate transporter like domains"/>
    <property type="match status" value="1"/>
</dbReference>
<keyword evidence="5 7" id="KW-0472">Membrane</keyword>
<reference evidence="9" key="1">
    <citation type="submission" date="2023-01" db="EMBL/GenBank/DDBJ databases">
        <title>Exophiala dermititidis isolated from Cystic Fibrosis Patient.</title>
        <authorList>
            <person name="Kurbessoian T."/>
            <person name="Crocker A."/>
            <person name="Murante D."/>
            <person name="Hogan D.A."/>
            <person name="Stajich J.E."/>
        </authorList>
    </citation>
    <scope>NUCLEOTIDE SEQUENCE</scope>
    <source>
        <strain evidence="9">Ex8</strain>
    </source>
</reference>
<feature type="domain" description="Major facilitator superfamily (MFS) profile" evidence="8">
    <location>
        <begin position="73"/>
        <end position="549"/>
    </location>
</feature>
<sequence length="554" mass="60537">MALETDRKVDIMTVPAMQHGPSDMEMGKATEPASSSDVNADPEFDGLTLYEKKALLVNRELDAQGMGRYQWTVFFLCSFGYLLDLLWAQAFGLVVTPMQNEFGFGDTELGNIFTSFSAGLTAGAFVWGILVDIIGRSAAFNYTVLISSIFGICLGAPNSYNAVIVLTAFVGIGIGGNIPIDTTICLECLPQNRRWLLPTLSVFQPIGVVVCSGIAYGFIPNYSCAPGLVSCNRPDAGTPCCSKADNWGWRYLMFTIGAITVAVFVLRVVVFRFKESPKYLLYRGKDEQAIEVLQHIARYNKRECHLTLETFTSLSSDAASASTGSSSSNSNHAILLGSGSNQKNLPLSERVKVEMSRFKVLFSSFAMTRLVVLVWIIYAFDYWGFTIAGSFLPTILARKGSSLGLSLRETYRSYVYIYIFGIPGVLAGTMIYSRRRIALLVSSALFGACLFVFTAVNDEPSYIGVNGLVYFFQSMFNAVLYGWTPEAFPAPVRGSASGFSSFWGRVFSIIAPIAATRVLPHSLNGVLYLAGASVWICTLAILFLPGQYLGSQSY</sequence>
<evidence type="ECO:0000256" key="6">
    <source>
        <dbReference type="SAM" id="MobiDB-lite"/>
    </source>
</evidence>
<feature type="region of interest" description="Disordered" evidence="6">
    <location>
        <begin position="18"/>
        <end position="39"/>
    </location>
</feature>
<evidence type="ECO:0000256" key="3">
    <source>
        <dbReference type="ARBA" id="ARBA00022692"/>
    </source>
</evidence>
<dbReference type="Proteomes" id="UP001161757">
    <property type="component" value="Unassembled WGS sequence"/>
</dbReference>
<dbReference type="GO" id="GO:0022857">
    <property type="term" value="F:transmembrane transporter activity"/>
    <property type="evidence" value="ECO:0007669"/>
    <property type="project" value="InterPro"/>
</dbReference>
<feature type="transmembrane region" description="Helical" evidence="7">
    <location>
        <begin position="196"/>
        <end position="219"/>
    </location>
</feature>
<dbReference type="PANTHER" id="PTHR23511:SF3">
    <property type="entry name" value="MAJOR FACILITATOR SUPERFAMILY (MFS) PROFILE DOMAIN-CONTAINING PROTEIN"/>
    <property type="match status" value="1"/>
</dbReference>
<accession>A0AAN6ES45</accession>
<evidence type="ECO:0000256" key="2">
    <source>
        <dbReference type="ARBA" id="ARBA00022448"/>
    </source>
</evidence>
<dbReference type="SUPFAM" id="SSF103473">
    <property type="entry name" value="MFS general substrate transporter"/>
    <property type="match status" value="1"/>
</dbReference>
<proteinExistence type="predicted"/>
<dbReference type="EMBL" id="JAJGCB010000011">
    <property type="protein sequence ID" value="KAJ8990273.1"/>
    <property type="molecule type" value="Genomic_DNA"/>
</dbReference>
<comment type="subcellular location">
    <subcellularLocation>
        <location evidence="1">Membrane</location>
        <topology evidence="1">Multi-pass membrane protein</topology>
    </subcellularLocation>
</comment>
<evidence type="ECO:0000256" key="1">
    <source>
        <dbReference type="ARBA" id="ARBA00004141"/>
    </source>
</evidence>
<organism evidence="9 10">
    <name type="scientific">Exophiala dermatitidis</name>
    <name type="common">Black yeast-like fungus</name>
    <name type="synonym">Wangiella dermatitidis</name>
    <dbReference type="NCBI Taxonomy" id="5970"/>
    <lineage>
        <taxon>Eukaryota</taxon>
        <taxon>Fungi</taxon>
        <taxon>Dikarya</taxon>
        <taxon>Ascomycota</taxon>
        <taxon>Pezizomycotina</taxon>
        <taxon>Eurotiomycetes</taxon>
        <taxon>Chaetothyriomycetidae</taxon>
        <taxon>Chaetothyriales</taxon>
        <taxon>Herpotrichiellaceae</taxon>
        <taxon>Exophiala</taxon>
    </lineage>
</organism>
<feature type="transmembrane region" description="Helical" evidence="7">
    <location>
        <begin position="360"/>
        <end position="380"/>
    </location>
</feature>
<dbReference type="AlphaFoldDB" id="A0AAN6ES45"/>
<gene>
    <name evidence="9" type="ORF">HRR80_005760</name>
</gene>